<name>A0ABR6W6L2_9BACT</name>
<accession>A0ABR6W6L2</accession>
<dbReference type="NCBIfam" id="NF010039">
    <property type="entry name" value="PRK13515.1"/>
    <property type="match status" value="1"/>
</dbReference>
<evidence type="ECO:0000313" key="5">
    <source>
        <dbReference type="EMBL" id="MBC3792230.1"/>
    </source>
</evidence>
<protein>
    <recommendedName>
        <fullName evidence="4">Putative glutamate--cysteine ligase 2</fullName>
        <ecNumber evidence="4">6.3.2.2</ecNumber>
    </recommendedName>
    <alternativeName>
        <fullName evidence="4">Gamma-glutamylcysteine synthetase 2</fullName>
        <shortName evidence="4">GCS 2</shortName>
        <shortName evidence="4">Gamma-GCS 2</shortName>
    </alternativeName>
</protein>
<comment type="caution">
    <text evidence="5">The sequence shown here is derived from an EMBL/GenBank/DDBJ whole genome shotgun (WGS) entry which is preliminary data.</text>
</comment>
<organism evidence="5 6">
    <name type="scientific">Spirosoma utsteinense</name>
    <dbReference type="NCBI Taxonomy" id="2585773"/>
    <lineage>
        <taxon>Bacteria</taxon>
        <taxon>Pseudomonadati</taxon>
        <taxon>Bacteroidota</taxon>
        <taxon>Cytophagia</taxon>
        <taxon>Cytophagales</taxon>
        <taxon>Cytophagaceae</taxon>
        <taxon>Spirosoma</taxon>
    </lineage>
</organism>
<dbReference type="GO" id="GO:0016874">
    <property type="term" value="F:ligase activity"/>
    <property type="evidence" value="ECO:0007669"/>
    <property type="project" value="UniProtKB-KW"/>
</dbReference>
<dbReference type="Gene3D" id="3.30.590.20">
    <property type="match status" value="1"/>
</dbReference>
<dbReference type="NCBIfam" id="TIGR02050">
    <property type="entry name" value="gshA_cyan_rel"/>
    <property type="match status" value="1"/>
</dbReference>
<gene>
    <name evidence="5" type="ORF">FH603_2740</name>
</gene>
<dbReference type="InterPro" id="IPR050141">
    <property type="entry name" value="GCL_type2/YbdK_subfam"/>
</dbReference>
<dbReference type="InterPro" id="IPR014746">
    <property type="entry name" value="Gln_synth/guanido_kin_cat_dom"/>
</dbReference>
<evidence type="ECO:0000313" key="6">
    <source>
        <dbReference type="Proteomes" id="UP000700732"/>
    </source>
</evidence>
<keyword evidence="3 4" id="KW-0067">ATP-binding</keyword>
<dbReference type="EMBL" id="VFIA01000014">
    <property type="protein sequence ID" value="MBC3792230.1"/>
    <property type="molecule type" value="Genomic_DNA"/>
</dbReference>
<proteinExistence type="inferred from homology"/>
<keyword evidence="2 4" id="KW-0547">Nucleotide-binding</keyword>
<dbReference type="InterPro" id="IPR011793">
    <property type="entry name" value="YbdK"/>
</dbReference>
<dbReference type="SUPFAM" id="SSF55931">
    <property type="entry name" value="Glutamine synthetase/guanido kinase"/>
    <property type="match status" value="1"/>
</dbReference>
<dbReference type="NCBIfam" id="NF010041">
    <property type="entry name" value="PRK13517.1-1"/>
    <property type="match status" value="1"/>
</dbReference>
<evidence type="ECO:0000256" key="3">
    <source>
        <dbReference type="ARBA" id="ARBA00022840"/>
    </source>
</evidence>
<keyword evidence="1 4" id="KW-0436">Ligase</keyword>
<dbReference type="HAMAP" id="MF_01609">
    <property type="entry name" value="Glu_cys_ligase_2"/>
    <property type="match status" value="1"/>
</dbReference>
<dbReference type="Proteomes" id="UP000700732">
    <property type="component" value="Unassembled WGS sequence"/>
</dbReference>
<dbReference type="PANTHER" id="PTHR36510">
    <property type="entry name" value="GLUTAMATE--CYSTEINE LIGASE 2-RELATED"/>
    <property type="match status" value="1"/>
</dbReference>
<comment type="similarity">
    <text evidence="4">Belongs to the glutamate--cysteine ligase type 2 family. YbdK subfamily.</text>
</comment>
<dbReference type="Pfam" id="PF04107">
    <property type="entry name" value="GCS2"/>
    <property type="match status" value="1"/>
</dbReference>
<dbReference type="InterPro" id="IPR006336">
    <property type="entry name" value="GCS2"/>
</dbReference>
<evidence type="ECO:0000256" key="4">
    <source>
        <dbReference type="HAMAP-Rule" id="MF_01609"/>
    </source>
</evidence>
<reference evidence="5 6" key="1">
    <citation type="submission" date="2019-06" db="EMBL/GenBank/DDBJ databases">
        <title>Spirosoma utsteinense sp. nov. isolated from Antarctic ice-free soils.</title>
        <authorList>
            <person name="Tahon G."/>
        </authorList>
    </citation>
    <scope>NUCLEOTIDE SEQUENCE [LARGE SCALE GENOMIC DNA]</scope>
    <source>
        <strain evidence="5 6">LMG 31447</strain>
    </source>
</reference>
<comment type="function">
    <text evidence="4">ATP-dependent carboxylate-amine ligase which exhibits weak glutamate--cysteine ligase activity.</text>
</comment>
<sequence length="370" mass="41192">MSTNGDDFTIGVEEEYQIIHPDTRELRSRVQAILPQAKAVLGDQVTPELYRSQIEIGTSICQTITQVREQLVHLRREVILAAEKEGSRIAASGTHPFSHWNEQKLTVRKRYADIATSYQQLAREQLIFGCHVHVGIANRELAIQVMNRSRPWLASLLALSANSPFWLGVDTGYASYRTQVWGRWPTAGVPQVFGSLAEYEDVVNQLVATGIIDDASKLYWDMRPSTHYNTLEYRVTDVCLTVDEAVLVAGLIRALAKTCAMQAEQFVPVAPIRSEVLRAAHWQASRFGLDGQLIDTTEGRAVPAGTLINKLLTFVRPALEEFGEWYEISGLVKAVLKNGTGAARQREAFAKQESLEDVVDLLVAETAKSN</sequence>
<dbReference type="PANTHER" id="PTHR36510:SF1">
    <property type="entry name" value="GLUTAMATE--CYSTEINE LIGASE 2-RELATED"/>
    <property type="match status" value="1"/>
</dbReference>
<evidence type="ECO:0000256" key="2">
    <source>
        <dbReference type="ARBA" id="ARBA00022741"/>
    </source>
</evidence>
<evidence type="ECO:0000256" key="1">
    <source>
        <dbReference type="ARBA" id="ARBA00022598"/>
    </source>
</evidence>
<keyword evidence="6" id="KW-1185">Reference proteome</keyword>
<comment type="catalytic activity">
    <reaction evidence="4">
        <text>L-cysteine + L-glutamate + ATP = gamma-L-glutamyl-L-cysteine + ADP + phosphate + H(+)</text>
        <dbReference type="Rhea" id="RHEA:13285"/>
        <dbReference type="ChEBI" id="CHEBI:15378"/>
        <dbReference type="ChEBI" id="CHEBI:29985"/>
        <dbReference type="ChEBI" id="CHEBI:30616"/>
        <dbReference type="ChEBI" id="CHEBI:35235"/>
        <dbReference type="ChEBI" id="CHEBI:43474"/>
        <dbReference type="ChEBI" id="CHEBI:58173"/>
        <dbReference type="ChEBI" id="CHEBI:456216"/>
        <dbReference type="EC" id="6.3.2.2"/>
    </reaction>
</comment>
<dbReference type="EC" id="6.3.2.2" evidence="4"/>
<dbReference type="RefSeq" id="WP_186738011.1">
    <property type="nucleotide sequence ID" value="NZ_VFIA01000014.1"/>
</dbReference>